<proteinExistence type="predicted"/>
<organism evidence="1 2">
    <name type="scientific">Mycena venus</name>
    <dbReference type="NCBI Taxonomy" id="2733690"/>
    <lineage>
        <taxon>Eukaryota</taxon>
        <taxon>Fungi</taxon>
        <taxon>Dikarya</taxon>
        <taxon>Basidiomycota</taxon>
        <taxon>Agaricomycotina</taxon>
        <taxon>Agaricomycetes</taxon>
        <taxon>Agaricomycetidae</taxon>
        <taxon>Agaricales</taxon>
        <taxon>Marasmiineae</taxon>
        <taxon>Mycenaceae</taxon>
        <taxon>Mycena</taxon>
    </lineage>
</organism>
<accession>A0A8H6Z8B1</accession>
<evidence type="ECO:0000313" key="2">
    <source>
        <dbReference type="Proteomes" id="UP000620124"/>
    </source>
</evidence>
<dbReference type="SUPFAM" id="SSF81383">
    <property type="entry name" value="F-box domain"/>
    <property type="match status" value="1"/>
</dbReference>
<dbReference type="AlphaFoldDB" id="A0A8H6Z8B1"/>
<dbReference type="InterPro" id="IPR036047">
    <property type="entry name" value="F-box-like_dom_sf"/>
</dbReference>
<evidence type="ECO:0000313" key="1">
    <source>
        <dbReference type="EMBL" id="KAF7372622.1"/>
    </source>
</evidence>
<comment type="caution">
    <text evidence="1">The sequence shown here is derived from an EMBL/GenBank/DDBJ whole genome shotgun (WGS) entry which is preliminary data.</text>
</comment>
<dbReference type="EMBL" id="JACAZI010000001">
    <property type="protein sequence ID" value="KAF7372622.1"/>
    <property type="molecule type" value="Genomic_DNA"/>
</dbReference>
<sequence length="360" mass="40584">MEGRRHLAQELTDHIISFLHDSPSDWAACALVSRSWVYATQAHIFRRLYLLSDGGSNERRWARFLELSSKSPDLTRHVRQLGVTTFGERRMSTETFLAICTFSFTRLDGVWLILYCLKPSEISAVQRLLGCPTLRRARIVCDEPSSFFQIWDRCSATLGHVKVSHFTRSKERFCSSQPSATPIRLESLDLNTPVGGGLHDWLVHPFCPLDFSALKAVSVGSNTEILQSDKFAPARQTIETLELVASNTKPGLDLSSFPALQVLRMDPGGGWWWAYDTLATITASSRILKIIIVGYLDTTTHELFDAELSALPISPTIEFEIYPPYYASMITNLPRLMSKNMLHCAKKSPEWFSHLTGMPI</sequence>
<reference evidence="1" key="1">
    <citation type="submission" date="2020-05" db="EMBL/GenBank/DDBJ databases">
        <title>Mycena genomes resolve the evolution of fungal bioluminescence.</title>
        <authorList>
            <person name="Tsai I.J."/>
        </authorList>
    </citation>
    <scope>NUCLEOTIDE SEQUENCE</scope>
    <source>
        <strain evidence="1">CCC161011</strain>
    </source>
</reference>
<gene>
    <name evidence="1" type="ORF">MVEN_00125300</name>
</gene>
<dbReference type="Proteomes" id="UP000620124">
    <property type="component" value="Unassembled WGS sequence"/>
</dbReference>
<protein>
    <submittedName>
        <fullName evidence="1">F-box domain-containing protein</fullName>
    </submittedName>
</protein>
<dbReference type="OrthoDB" id="2836359at2759"/>
<name>A0A8H6Z8B1_9AGAR</name>
<keyword evidence="2" id="KW-1185">Reference proteome</keyword>